<name>A0ABX8BGZ9_9ACTN</name>
<dbReference type="EMBL" id="CP074133">
    <property type="protein sequence ID" value="QUX20639.1"/>
    <property type="molecule type" value="Genomic_DNA"/>
</dbReference>
<organism evidence="2 3">
    <name type="scientific">Nocardiopsis changdeensis</name>
    <dbReference type="NCBI Taxonomy" id="2831969"/>
    <lineage>
        <taxon>Bacteria</taxon>
        <taxon>Bacillati</taxon>
        <taxon>Actinomycetota</taxon>
        <taxon>Actinomycetes</taxon>
        <taxon>Streptosporangiales</taxon>
        <taxon>Nocardiopsidaceae</taxon>
        <taxon>Nocardiopsis</taxon>
    </lineage>
</organism>
<evidence type="ECO:0008006" key="4">
    <source>
        <dbReference type="Google" id="ProtNLM"/>
    </source>
</evidence>
<feature type="compositionally biased region" description="Gly residues" evidence="1">
    <location>
        <begin position="9"/>
        <end position="18"/>
    </location>
</feature>
<evidence type="ECO:0000256" key="1">
    <source>
        <dbReference type="SAM" id="MobiDB-lite"/>
    </source>
</evidence>
<dbReference type="RefSeq" id="WP_220561836.1">
    <property type="nucleotide sequence ID" value="NZ_CP074133.1"/>
</dbReference>
<reference evidence="2 3" key="1">
    <citation type="submission" date="2021-05" db="EMBL/GenBank/DDBJ databases">
        <title>Direct Submission.</title>
        <authorList>
            <person name="Li K."/>
            <person name="Gao J."/>
        </authorList>
    </citation>
    <scope>NUCLEOTIDE SEQUENCE [LARGE SCALE GENOMIC DNA]</scope>
    <source>
        <strain evidence="2 3">Mg02</strain>
    </source>
</reference>
<feature type="region of interest" description="Disordered" evidence="1">
    <location>
        <begin position="218"/>
        <end position="237"/>
    </location>
</feature>
<evidence type="ECO:0000313" key="3">
    <source>
        <dbReference type="Proteomes" id="UP000676079"/>
    </source>
</evidence>
<dbReference type="Proteomes" id="UP000676079">
    <property type="component" value="Chromosome"/>
</dbReference>
<proteinExistence type="predicted"/>
<gene>
    <name evidence="2" type="ORF">KGD84_19270</name>
</gene>
<keyword evidence="3" id="KW-1185">Reference proteome</keyword>
<sequence>MNGPTHQDGPGGPGGPAGPGAPYAEYARIGAADEVDLAAGLLSLIPLHEDRDPERLREWAARALAFGRELAASAERAPAADTARTEVVEEAVGGLAPGEVLLAEYLHRPSGDRIVVYTDALRHAHRVARAAGWGRDFPPSAVRRAALAHEEAHRMLHGARGRALRDRLGHDLLRLGPLRLRGHVAGADEIAAHAYAHARCGLRRSPLALTAAIAATLEHQGTAPGGPDPGTPLGDRP</sequence>
<feature type="region of interest" description="Disordered" evidence="1">
    <location>
        <begin position="1"/>
        <end position="20"/>
    </location>
</feature>
<evidence type="ECO:0000313" key="2">
    <source>
        <dbReference type="EMBL" id="QUX20639.1"/>
    </source>
</evidence>
<protein>
    <recommendedName>
        <fullName evidence="4">DUF2786 domain-containing protein</fullName>
    </recommendedName>
</protein>
<accession>A0ABX8BGZ9</accession>